<evidence type="ECO:0000256" key="1">
    <source>
        <dbReference type="ARBA" id="ARBA00009884"/>
    </source>
</evidence>
<dbReference type="InterPro" id="IPR043154">
    <property type="entry name" value="Sec-1-like_dom1"/>
</dbReference>
<proteinExistence type="inferred from homology"/>
<accession>A0A7S1XQ25</accession>
<dbReference type="InterPro" id="IPR027482">
    <property type="entry name" value="Sec1-like_dom2"/>
</dbReference>
<evidence type="ECO:0000256" key="2">
    <source>
        <dbReference type="SAM" id="MobiDB-lite"/>
    </source>
</evidence>
<reference evidence="3" key="1">
    <citation type="submission" date="2021-01" db="EMBL/GenBank/DDBJ databases">
        <authorList>
            <person name="Corre E."/>
            <person name="Pelletier E."/>
            <person name="Niang G."/>
            <person name="Scheremetjew M."/>
            <person name="Finn R."/>
            <person name="Kale V."/>
            <person name="Holt S."/>
            <person name="Cochrane G."/>
            <person name="Meng A."/>
            <person name="Brown T."/>
            <person name="Cohen L."/>
        </authorList>
    </citation>
    <scope>NUCLEOTIDE SEQUENCE</scope>
    <source>
        <strain evidence="3">CCMP2877</strain>
    </source>
</reference>
<dbReference type="InterPro" id="IPR036045">
    <property type="entry name" value="Sec1-like_sf"/>
</dbReference>
<feature type="region of interest" description="Disordered" evidence="2">
    <location>
        <begin position="330"/>
        <end position="351"/>
    </location>
</feature>
<dbReference type="Gene3D" id="3.40.50.1910">
    <property type="match status" value="1"/>
</dbReference>
<dbReference type="PANTHER" id="PTHR11679">
    <property type="entry name" value="VESICLE PROTEIN SORTING-ASSOCIATED"/>
    <property type="match status" value="1"/>
</dbReference>
<dbReference type="Gene3D" id="3.90.830.10">
    <property type="entry name" value="Syntaxin Binding Protein 1, Chain A, domain 2"/>
    <property type="match status" value="1"/>
</dbReference>
<dbReference type="InterPro" id="IPR001619">
    <property type="entry name" value="Sec1-like"/>
</dbReference>
<dbReference type="SUPFAM" id="SSF56815">
    <property type="entry name" value="Sec1/munc18-like (SM) proteins"/>
    <property type="match status" value="1"/>
</dbReference>
<dbReference type="Gene3D" id="1.25.40.60">
    <property type="match status" value="1"/>
</dbReference>
<evidence type="ECO:0008006" key="4">
    <source>
        <dbReference type="Google" id="ProtNLM"/>
    </source>
</evidence>
<dbReference type="EMBL" id="HBGJ01014489">
    <property type="protein sequence ID" value="CAD9250903.1"/>
    <property type="molecule type" value="Transcribed_RNA"/>
</dbReference>
<dbReference type="Gene3D" id="3.40.50.2060">
    <property type="match status" value="1"/>
</dbReference>
<dbReference type="GO" id="GO:0016192">
    <property type="term" value="P:vesicle-mediated transport"/>
    <property type="evidence" value="ECO:0007669"/>
    <property type="project" value="InterPro"/>
</dbReference>
<sequence>MSLQEKAREKVARMLRFNAAEAPAGGSTQWKLLVLDEQSRDAICPLYSVGGLRKQGVTLHLMLSGAREAIPDVPAIYLCRPSDENIERVAEDCAKSLYTKMHLNFSTRLLRPTMESLARRCLESNSVGAIHTLYDAYLDFVALEPQLFTLNQKETFYGYNSSAGGDAAIEAMMRRTAESLFTVFATLGQVPVIRAPMGGPAQMVAQLLHEALAAHLRGTGGGGGGAGSLFAESGLESYARPLVVIYDRSVDIATPLVHAATYQGIVADVTSYRLNRCACVGTDGRQRTYDLDVEADAFWRQQKGESFPDAIDASGRVLSDVQAREAVLRRQTATGEAPAPAAQAQAPDSNGGGGASLNVLVDSLPELMEKKKLLESHTNIMDICMGVLSSRGIPDFMDMESDIEKYSAQDLIKFFEKGTGLLVDRVRLAAVWLCSGREISREDYDLVLNNLCANPDASDAKADGASGNPRGAIPMDAETARKALSWLRRFMSVGGFSGGMGGAGGGAESAAAEFLGNLLSRGKQMLGSVKKYKTTNLVEAAVQGGSGLGLGMVHLDPKVRGSVPPAQQQAPHEGKVVAFCIGPGCYGEYQNMVDSLGTKVRDAKINSRSIAWAAGAAHKHTHTQKSARTRA</sequence>
<protein>
    <recommendedName>
        <fullName evidence="4">Sec1 family domain-containing protein 1</fullName>
    </recommendedName>
</protein>
<comment type="similarity">
    <text evidence="1">Belongs to the STXBP/unc-18/SEC1 family.</text>
</comment>
<dbReference type="AlphaFoldDB" id="A0A7S1XQ25"/>
<dbReference type="Pfam" id="PF00995">
    <property type="entry name" value="Sec1"/>
    <property type="match status" value="1"/>
</dbReference>
<name>A0A7S1XQ25_9STRA</name>
<feature type="compositionally biased region" description="Low complexity" evidence="2">
    <location>
        <begin position="337"/>
        <end position="347"/>
    </location>
</feature>
<organism evidence="3">
    <name type="scientific">Phaeomonas parva</name>
    <dbReference type="NCBI Taxonomy" id="124430"/>
    <lineage>
        <taxon>Eukaryota</taxon>
        <taxon>Sar</taxon>
        <taxon>Stramenopiles</taxon>
        <taxon>Ochrophyta</taxon>
        <taxon>Pinguiophyceae</taxon>
        <taxon>Pinguiochrysidales</taxon>
        <taxon>Pinguiochrysidaceae</taxon>
        <taxon>Phaeomonas</taxon>
    </lineage>
</organism>
<dbReference type="InterPro" id="IPR043127">
    <property type="entry name" value="Sec-1-like_dom3a"/>
</dbReference>
<gene>
    <name evidence="3" type="ORF">PPAR1163_LOCUS9264</name>
</gene>
<evidence type="ECO:0000313" key="3">
    <source>
        <dbReference type="EMBL" id="CAD9250903.1"/>
    </source>
</evidence>